<organism evidence="1 2">
    <name type="scientific">Punica granatum</name>
    <name type="common">Pomegranate</name>
    <dbReference type="NCBI Taxonomy" id="22663"/>
    <lineage>
        <taxon>Eukaryota</taxon>
        <taxon>Viridiplantae</taxon>
        <taxon>Streptophyta</taxon>
        <taxon>Embryophyta</taxon>
        <taxon>Tracheophyta</taxon>
        <taxon>Spermatophyta</taxon>
        <taxon>Magnoliopsida</taxon>
        <taxon>eudicotyledons</taxon>
        <taxon>Gunneridae</taxon>
        <taxon>Pentapetalae</taxon>
        <taxon>rosids</taxon>
        <taxon>malvids</taxon>
        <taxon>Myrtales</taxon>
        <taxon>Lythraceae</taxon>
        <taxon>Punica</taxon>
    </lineage>
</organism>
<dbReference type="AlphaFoldDB" id="A0A218XY13"/>
<comment type="caution">
    <text evidence="1">The sequence shown here is derived from an EMBL/GenBank/DDBJ whole genome shotgun (WGS) entry which is preliminary data.</text>
</comment>
<dbReference type="InterPro" id="IPR016182">
    <property type="entry name" value="Cu_amine_oxidase_N-reg"/>
</dbReference>
<sequence>MKRRGAEDVDLVMVDPWTPGYHNEANAPNLDGLRILIYMQNMVVLEFEDRKLGERFEDGKLVPLRPVNSFRNYTSAETRGTANRRDLKPLHITQAEGPSFCALCQMAKDQSSSRN</sequence>
<reference evidence="2" key="1">
    <citation type="journal article" date="2017" name="Plant J.">
        <title>The pomegranate (Punica granatum L.) genome and the genomics of punicalagin biosynthesis.</title>
        <authorList>
            <person name="Qin G."/>
            <person name="Xu C."/>
            <person name="Ming R."/>
            <person name="Tang H."/>
            <person name="Guyot R."/>
            <person name="Kramer E.M."/>
            <person name="Hu Y."/>
            <person name="Yi X."/>
            <person name="Qi Y."/>
            <person name="Xu X."/>
            <person name="Gao Z."/>
            <person name="Pan H."/>
            <person name="Jian J."/>
            <person name="Tian Y."/>
            <person name="Yue Z."/>
            <person name="Xu Y."/>
        </authorList>
    </citation>
    <scope>NUCLEOTIDE SEQUENCE [LARGE SCALE GENOMIC DNA]</scope>
    <source>
        <strain evidence="2">cv. Dabenzi</strain>
    </source>
</reference>
<dbReference type="GO" id="GO:0008131">
    <property type="term" value="F:primary methylamine oxidase activity"/>
    <property type="evidence" value="ECO:0007669"/>
    <property type="project" value="InterPro"/>
</dbReference>
<dbReference type="Proteomes" id="UP000197138">
    <property type="component" value="Unassembled WGS sequence"/>
</dbReference>
<accession>A0A218XY13</accession>
<gene>
    <name evidence="1" type="ORF">CDL15_Pgr024416</name>
</gene>
<dbReference type="GO" id="GO:0005507">
    <property type="term" value="F:copper ion binding"/>
    <property type="evidence" value="ECO:0007669"/>
    <property type="project" value="InterPro"/>
</dbReference>
<proteinExistence type="predicted"/>
<dbReference type="SUPFAM" id="SSF54416">
    <property type="entry name" value="Amine oxidase N-terminal region"/>
    <property type="match status" value="1"/>
</dbReference>
<evidence type="ECO:0000313" key="1">
    <source>
        <dbReference type="EMBL" id="OWM89668.1"/>
    </source>
</evidence>
<dbReference type="EMBL" id="MTKT01000666">
    <property type="protein sequence ID" value="OWM89668.1"/>
    <property type="molecule type" value="Genomic_DNA"/>
</dbReference>
<name>A0A218XY13_PUNGR</name>
<evidence type="ECO:0000313" key="2">
    <source>
        <dbReference type="Proteomes" id="UP000197138"/>
    </source>
</evidence>
<dbReference type="GO" id="GO:0009308">
    <property type="term" value="P:amine metabolic process"/>
    <property type="evidence" value="ECO:0007669"/>
    <property type="project" value="InterPro"/>
</dbReference>
<dbReference type="GO" id="GO:0048038">
    <property type="term" value="F:quinone binding"/>
    <property type="evidence" value="ECO:0007669"/>
    <property type="project" value="InterPro"/>
</dbReference>
<protein>
    <submittedName>
        <fullName evidence="1">Uncharacterized protein</fullName>
    </submittedName>
</protein>